<sequence length="494" mass="54488">MRGFSAMLRRVTSASARPDPNPQHAKLIAATRDDGLGGRLLAMVNAKALADATGHRFGFTWKRAVSDKTFHIVDTVDKIFNPEFIEKHWLGEKIRETDLEVLKKGKFTRASLNASAGRSSFRGWLCNDFNVLESFRDKGKRIATSETIRTLGFAEPVNHALHAAQSCQFPGQMAGLHLRSGDIVRGKYRSMLNFNGKVIPSTLAKAIVAEFASQGIATLLVGQDRATLDYLRSETGALLTDDFGANEFEDETLRAFFEMGLLARCQRIYAGSSVFASVSSVMSGIPRTRTTALFSPPLAAQLMLEELERHQSDYHPFEAAFGYLSAFLNIEDDISPARARDILGKAYALDPENDAYPLKIAAAYFREKDYASGEAVLKSRMTAQFEARPKPPLPMLLALSRKTAHGHAMGKDFASYFAAAKAGHPYATACAAHILHDGFGELKQALEMIARSQAAEPANALFRTIRRYIRPIATRESSPLSKARLRLWKAGIRI</sequence>
<keyword evidence="2" id="KW-1185">Reference proteome</keyword>
<evidence type="ECO:0008006" key="3">
    <source>
        <dbReference type="Google" id="ProtNLM"/>
    </source>
</evidence>
<dbReference type="RefSeq" id="WP_352556076.1">
    <property type="nucleotide sequence ID" value="NZ_JAMYQB010000002.1"/>
</dbReference>
<evidence type="ECO:0000313" key="1">
    <source>
        <dbReference type="EMBL" id="MER9402978.1"/>
    </source>
</evidence>
<protein>
    <recommendedName>
        <fullName evidence="3">Tetratricopeptide repeat protein</fullName>
    </recommendedName>
</protein>
<reference evidence="1 2" key="1">
    <citation type="journal article" date="2024" name="Proc. Natl. Acad. Sci. U.S.A.">
        <title>The evolutionary genomics of adaptation to stress in wild rhizobium bacteria.</title>
        <authorList>
            <person name="Kehlet-Delgado H."/>
            <person name="Montoya A.P."/>
            <person name="Jensen K.T."/>
            <person name="Wendlandt C.E."/>
            <person name="Dexheimer C."/>
            <person name="Roberts M."/>
            <person name="Torres Martinez L."/>
            <person name="Friesen M.L."/>
            <person name="Griffitts J.S."/>
            <person name="Porter S.S."/>
        </authorList>
    </citation>
    <scope>NUCLEOTIDE SEQUENCE [LARGE SCALE GENOMIC DNA]</scope>
    <source>
        <strain evidence="1 2">M0641</strain>
    </source>
</reference>
<dbReference type="Proteomes" id="UP001433071">
    <property type="component" value="Unassembled WGS sequence"/>
</dbReference>
<proteinExistence type="predicted"/>
<organism evidence="1 2">
    <name type="scientific">Mesorhizobium caraganae</name>
    <dbReference type="NCBI Taxonomy" id="483206"/>
    <lineage>
        <taxon>Bacteria</taxon>
        <taxon>Pseudomonadati</taxon>
        <taxon>Pseudomonadota</taxon>
        <taxon>Alphaproteobacteria</taxon>
        <taxon>Hyphomicrobiales</taxon>
        <taxon>Phyllobacteriaceae</taxon>
        <taxon>Mesorhizobium</taxon>
    </lineage>
</organism>
<dbReference type="EMBL" id="JAMYQB010000002">
    <property type="protein sequence ID" value="MER9402978.1"/>
    <property type="molecule type" value="Genomic_DNA"/>
</dbReference>
<name>A0ABV1YTE3_9HYPH</name>
<gene>
    <name evidence="1" type="ORF">NKI36_02830</name>
</gene>
<evidence type="ECO:0000313" key="2">
    <source>
        <dbReference type="Proteomes" id="UP001433071"/>
    </source>
</evidence>
<accession>A0ABV1YTE3</accession>
<comment type="caution">
    <text evidence="1">The sequence shown here is derived from an EMBL/GenBank/DDBJ whole genome shotgun (WGS) entry which is preliminary data.</text>
</comment>